<name>A0ABR4QLH8_9CEST</name>
<gene>
    <name evidence="6" type="ORF">TcWFU_005499</name>
</gene>
<dbReference type="Gene3D" id="3.40.50.2300">
    <property type="match status" value="1"/>
</dbReference>
<comment type="caution">
    <text evidence="6">The sequence shown here is derived from an EMBL/GenBank/DDBJ whole genome shotgun (WGS) entry which is preliminary data.</text>
</comment>
<dbReference type="InterPro" id="IPR001828">
    <property type="entry name" value="ANF_lig-bd_rcpt"/>
</dbReference>
<dbReference type="InterPro" id="IPR028082">
    <property type="entry name" value="Peripla_BP_I"/>
</dbReference>
<accession>A0ABR4QLH8</accession>
<reference evidence="6 7" key="1">
    <citation type="journal article" date="2022" name="Front. Cell. Infect. Microbiol.">
        <title>The Genomes of Two Strains of Taenia crassiceps the Animal Model for the Study of Human Cysticercosis.</title>
        <authorList>
            <person name="Bobes R.J."/>
            <person name="Estrada K."/>
            <person name="Rios-Valencia D.G."/>
            <person name="Calderon-Gallegos A."/>
            <person name="de la Torre P."/>
            <person name="Carrero J.C."/>
            <person name="Sanchez-Flores A."/>
            <person name="Laclette J.P."/>
        </authorList>
    </citation>
    <scope>NUCLEOTIDE SEQUENCE [LARGE SCALE GENOMIC DNA]</scope>
    <source>
        <strain evidence="6">WFUcys</strain>
    </source>
</reference>
<dbReference type="EMBL" id="JAKROA010000002">
    <property type="protein sequence ID" value="KAL5110407.1"/>
    <property type="molecule type" value="Genomic_DNA"/>
</dbReference>
<evidence type="ECO:0000313" key="7">
    <source>
        <dbReference type="Proteomes" id="UP001651158"/>
    </source>
</evidence>
<sequence length="365" mass="40967">MRRRKSARSGSFFSIASTKGLSYLHSPTFLFVCLCCGAWVILPSMAQEVVSDCVIHRPSSAKGNYTPPAVIRKVFGRIKQRCDLANRDREIRAANVTNPGYLKGRIPTVKFGVQLATDGRDSIAQMLPAIDLAIEKVTTMPAYRGVVFRVVPILYFDWLACDSLAILEKFNRREVNVIFGPINDFVLGAAARFSTALYLVPIVSPAASSVQLADKNEFGMLTRMYFTYADLEWVVASTLIHFGWKPKISTPIAMITVQPITISDAFNAGWDSFFQQQAISTVLVNYKRHRYHVERGADEIRNIFKELPKVARSKLSQIFVYPLLLPVLTQSLPLLIIPLLRNLHTNQSCCSTFDLDYSSTIDKLM</sequence>
<dbReference type="Pfam" id="PF01094">
    <property type="entry name" value="ANF_receptor"/>
    <property type="match status" value="1"/>
</dbReference>
<dbReference type="PANTHER" id="PTHR44755:SF11">
    <property type="entry name" value="ATRIAL NATRIURETIC PEPTIDE RECEPTOR 3 ISOFORM X1"/>
    <property type="match status" value="1"/>
</dbReference>
<proteinExistence type="predicted"/>
<protein>
    <recommendedName>
        <fullName evidence="5">Receptor ligand binding region domain-containing protein</fullName>
    </recommendedName>
</protein>
<dbReference type="PANTHER" id="PTHR44755">
    <property type="entry name" value="NATRIURETIC PEPTIDE RECEPTOR 3-RELATED"/>
    <property type="match status" value="1"/>
</dbReference>
<keyword evidence="3" id="KW-1133">Transmembrane helix</keyword>
<evidence type="ECO:0000259" key="5">
    <source>
        <dbReference type="Pfam" id="PF01094"/>
    </source>
</evidence>
<evidence type="ECO:0000256" key="1">
    <source>
        <dbReference type="ARBA" id="ARBA00004370"/>
    </source>
</evidence>
<keyword evidence="2" id="KW-0812">Transmembrane</keyword>
<dbReference type="SUPFAM" id="SSF53822">
    <property type="entry name" value="Periplasmic binding protein-like I"/>
    <property type="match status" value="1"/>
</dbReference>
<evidence type="ECO:0000256" key="3">
    <source>
        <dbReference type="ARBA" id="ARBA00022989"/>
    </source>
</evidence>
<feature type="domain" description="Receptor ligand binding region" evidence="5">
    <location>
        <begin position="126"/>
        <end position="245"/>
    </location>
</feature>
<keyword evidence="4" id="KW-0472">Membrane</keyword>
<keyword evidence="7" id="KW-1185">Reference proteome</keyword>
<comment type="subcellular location">
    <subcellularLocation>
        <location evidence="1">Membrane</location>
    </subcellularLocation>
</comment>
<evidence type="ECO:0000256" key="4">
    <source>
        <dbReference type="ARBA" id="ARBA00023136"/>
    </source>
</evidence>
<evidence type="ECO:0000256" key="2">
    <source>
        <dbReference type="ARBA" id="ARBA00022692"/>
    </source>
</evidence>
<dbReference type="Proteomes" id="UP001651158">
    <property type="component" value="Unassembled WGS sequence"/>
</dbReference>
<dbReference type="InterPro" id="IPR052612">
    <property type="entry name" value="ANP_Clearance_Receptor"/>
</dbReference>
<organism evidence="6 7">
    <name type="scientific">Taenia crassiceps</name>
    <dbReference type="NCBI Taxonomy" id="6207"/>
    <lineage>
        <taxon>Eukaryota</taxon>
        <taxon>Metazoa</taxon>
        <taxon>Spiralia</taxon>
        <taxon>Lophotrochozoa</taxon>
        <taxon>Platyhelminthes</taxon>
        <taxon>Cestoda</taxon>
        <taxon>Eucestoda</taxon>
        <taxon>Cyclophyllidea</taxon>
        <taxon>Taeniidae</taxon>
        <taxon>Taenia</taxon>
    </lineage>
</organism>
<evidence type="ECO:0000313" key="6">
    <source>
        <dbReference type="EMBL" id="KAL5110407.1"/>
    </source>
</evidence>